<evidence type="ECO:0000256" key="3">
    <source>
        <dbReference type="ARBA" id="ARBA00023136"/>
    </source>
</evidence>
<organism evidence="6 7">
    <name type="scientific">Pseudodesulfovibrio hydrargyri</name>
    <dbReference type="NCBI Taxonomy" id="2125990"/>
    <lineage>
        <taxon>Bacteria</taxon>
        <taxon>Pseudomonadati</taxon>
        <taxon>Thermodesulfobacteriota</taxon>
        <taxon>Desulfovibrionia</taxon>
        <taxon>Desulfovibrionales</taxon>
        <taxon>Desulfovibrionaceae</taxon>
    </lineage>
</organism>
<keyword evidence="2" id="KW-0645">Protease</keyword>
<dbReference type="PANTHER" id="PTHR30627:SF1">
    <property type="entry name" value="PEPTIDOGLYCAN D,D-TRANSPEPTIDASE FTSI"/>
    <property type="match status" value="1"/>
</dbReference>
<dbReference type="InterPro" id="IPR001460">
    <property type="entry name" value="PCN-bd_Tpept"/>
</dbReference>
<dbReference type="GO" id="GO:0008658">
    <property type="term" value="F:penicillin binding"/>
    <property type="evidence" value="ECO:0007669"/>
    <property type="project" value="InterPro"/>
</dbReference>
<keyword evidence="2" id="KW-0378">Hydrolase</keyword>
<dbReference type="Proteomes" id="UP000181901">
    <property type="component" value="Unassembled WGS sequence"/>
</dbReference>
<dbReference type="RefSeq" id="WP_071544815.1">
    <property type="nucleotide sequence ID" value="NZ_LKAQ01000004.1"/>
</dbReference>
<comment type="subcellular location">
    <subcellularLocation>
        <location evidence="1">Membrane</location>
    </subcellularLocation>
</comment>
<dbReference type="Pfam" id="PF03717">
    <property type="entry name" value="PBP_dimer"/>
    <property type="match status" value="1"/>
</dbReference>
<dbReference type="InterPro" id="IPR036138">
    <property type="entry name" value="PBP_dimer_sf"/>
</dbReference>
<comment type="caution">
    <text evidence="6">The sequence shown here is derived from an EMBL/GenBank/DDBJ whole genome shotgun (WGS) entry which is preliminary data.</text>
</comment>
<dbReference type="EMBL" id="LKAQ01000004">
    <property type="protein sequence ID" value="OIQ49275.1"/>
    <property type="molecule type" value="Genomic_DNA"/>
</dbReference>
<dbReference type="SUPFAM" id="SSF56519">
    <property type="entry name" value="Penicillin binding protein dimerisation domain"/>
    <property type="match status" value="1"/>
</dbReference>
<evidence type="ECO:0000256" key="2">
    <source>
        <dbReference type="ARBA" id="ARBA00022645"/>
    </source>
</evidence>
<reference evidence="6 7" key="1">
    <citation type="submission" date="2015-09" db="EMBL/GenBank/DDBJ databases">
        <title>Genome of Desulfovibrio dechloracetivorans BerOc1, a mercury methylating strain isolated from highly hydrocarbons and metals contaminated coastal sediments.</title>
        <authorList>
            <person name="Goni Urriza M."/>
            <person name="Gassie C."/>
            <person name="Bouchez O."/>
            <person name="Klopp C."/>
            <person name="Ranchou-Peyruse A."/>
            <person name="Remy G."/>
        </authorList>
    </citation>
    <scope>NUCLEOTIDE SEQUENCE [LARGE SCALE GENOMIC DNA]</scope>
    <source>
        <strain evidence="6 7">BerOc1</strain>
    </source>
</reference>
<dbReference type="AlphaFoldDB" id="A0A1J5N0W0"/>
<dbReference type="InterPro" id="IPR050515">
    <property type="entry name" value="Beta-lactam/transpept"/>
</dbReference>
<keyword evidence="2" id="KW-0121">Carboxypeptidase</keyword>
<protein>
    <submittedName>
        <fullName evidence="6">Penicillin-binding protein 2</fullName>
    </submittedName>
</protein>
<dbReference type="PROSITE" id="PS51178">
    <property type="entry name" value="PASTA"/>
    <property type="match status" value="1"/>
</dbReference>
<keyword evidence="3 4" id="KW-0472">Membrane</keyword>
<dbReference type="Pfam" id="PF03793">
    <property type="entry name" value="PASTA"/>
    <property type="match status" value="1"/>
</dbReference>
<evidence type="ECO:0000313" key="6">
    <source>
        <dbReference type="EMBL" id="OIQ49275.1"/>
    </source>
</evidence>
<dbReference type="SUPFAM" id="SSF54184">
    <property type="entry name" value="Penicillin-binding protein 2x (pbp-2x), c-terminal domain"/>
    <property type="match status" value="1"/>
</dbReference>
<proteinExistence type="predicted"/>
<evidence type="ECO:0000259" key="5">
    <source>
        <dbReference type="PROSITE" id="PS51178"/>
    </source>
</evidence>
<dbReference type="GO" id="GO:0005886">
    <property type="term" value="C:plasma membrane"/>
    <property type="evidence" value="ECO:0007669"/>
    <property type="project" value="TreeGrafter"/>
</dbReference>
<sequence>MAQDNTRRTDHSGIKMGFVTALFAIALGALWVRTGWVQLYEGDALADQASRQSLAAEYEYGERGRIFDRNGEMLATSVEAQSVFARPHEIENVDVAADTLSRDLKLSRREVYRKLKSRKKFIWIKRQVSDREAAALNRADLKGIRLTTEYSRIYPNGHLAGQLLGFTDIDGRGREGVERVFDKLLAPSKAEFEVQRDATGRHLYLDAHGREMDVNGKDVRLTIDTHIQHAAEQALANSIAKYEARAGIVMVVDVKSGDILAMASEPFFNPNTVRSSKPSQRRLRPLTDIYEPGSTMKPFLIAAAIQEGTITPDTLIDCENGRWKVARRVIRDTHPSKWLPVHKVLRYSSNIGMAKIGMNLGAGVYHDYLTKLGFGEKTHLGLPGESAGILRAPGSWTSVDLACISFGQSIGATAVQLAHAFLCLANQGATRDLNLILSPRAERKNASIQVFTPETAATVLKMMEEVVQEDGTGRSARIEGITMAGKTGTAQKASKEGGYGDQYLSSFVALVPAREPELLVITMIDEPQKANYGSMVAAPVCREVTVRTLAYHGQLSETLHATVEDNPTVDELADEPLDRAVPAPVARIDDGRVPNIEGMSVRRALETLVRMGIVPVLKGKGMTVKRQEPRAGQPWPENRSKEGADDVFVLWLS</sequence>
<keyword evidence="7" id="KW-1185">Reference proteome</keyword>
<dbReference type="GO" id="GO:0004180">
    <property type="term" value="F:carboxypeptidase activity"/>
    <property type="evidence" value="ECO:0007669"/>
    <property type="project" value="UniProtKB-KW"/>
</dbReference>
<dbReference type="Gene3D" id="3.40.710.10">
    <property type="entry name" value="DD-peptidase/beta-lactamase superfamily"/>
    <property type="match status" value="1"/>
</dbReference>
<dbReference type="OrthoDB" id="9789078at2"/>
<dbReference type="Gene3D" id="3.90.1310.10">
    <property type="entry name" value="Penicillin-binding protein 2a (Domain 2)"/>
    <property type="match status" value="1"/>
</dbReference>
<dbReference type="Pfam" id="PF00905">
    <property type="entry name" value="Transpeptidase"/>
    <property type="match status" value="1"/>
</dbReference>
<dbReference type="SUPFAM" id="SSF56601">
    <property type="entry name" value="beta-lactamase/transpeptidase-like"/>
    <property type="match status" value="1"/>
</dbReference>
<dbReference type="PANTHER" id="PTHR30627">
    <property type="entry name" value="PEPTIDOGLYCAN D,D-TRANSPEPTIDASE"/>
    <property type="match status" value="1"/>
</dbReference>
<dbReference type="InterPro" id="IPR005311">
    <property type="entry name" value="PBP_dimer"/>
</dbReference>
<accession>A0A1J5N0W0</accession>
<dbReference type="Gene3D" id="1.10.150.770">
    <property type="match status" value="1"/>
</dbReference>
<evidence type="ECO:0000256" key="1">
    <source>
        <dbReference type="ARBA" id="ARBA00004370"/>
    </source>
</evidence>
<dbReference type="GO" id="GO:0071555">
    <property type="term" value="P:cell wall organization"/>
    <property type="evidence" value="ECO:0007669"/>
    <property type="project" value="TreeGrafter"/>
</dbReference>
<dbReference type="Gene3D" id="3.30.450.330">
    <property type="match status" value="1"/>
</dbReference>
<gene>
    <name evidence="6" type="primary">penA</name>
    <name evidence="6" type="ORF">BerOc1_01200</name>
</gene>
<feature type="domain" description="PASTA" evidence="5">
    <location>
        <begin position="587"/>
        <end position="653"/>
    </location>
</feature>
<evidence type="ECO:0000313" key="7">
    <source>
        <dbReference type="Proteomes" id="UP000181901"/>
    </source>
</evidence>
<dbReference type="InterPro" id="IPR012338">
    <property type="entry name" value="Beta-lactam/transpept-like"/>
</dbReference>
<evidence type="ECO:0000256" key="4">
    <source>
        <dbReference type="SAM" id="Phobius"/>
    </source>
</evidence>
<feature type="transmembrane region" description="Helical" evidence="4">
    <location>
        <begin position="12"/>
        <end position="32"/>
    </location>
</feature>
<name>A0A1J5N0W0_9BACT</name>
<dbReference type="InterPro" id="IPR005543">
    <property type="entry name" value="PASTA_dom"/>
</dbReference>
<keyword evidence="4" id="KW-1133">Transmembrane helix</keyword>
<keyword evidence="4" id="KW-0812">Transmembrane</keyword>